<dbReference type="Proteomes" id="UP001500975">
    <property type="component" value="Unassembled WGS sequence"/>
</dbReference>
<feature type="region of interest" description="Disordered" evidence="1">
    <location>
        <begin position="39"/>
        <end position="61"/>
    </location>
</feature>
<sequence>MIVPASAPGPMVFDAAALVGKSLGQASSATQETAAIKAAKTEAKSTKRKAAVKAQPVKRKG</sequence>
<gene>
    <name evidence="2" type="ORF">GCM10023165_47830</name>
</gene>
<dbReference type="EMBL" id="BAABGJ010000080">
    <property type="protein sequence ID" value="GAA4355564.1"/>
    <property type="molecule type" value="Genomic_DNA"/>
</dbReference>
<name>A0ABP8IC00_9BURK</name>
<accession>A0ABP8IC00</accession>
<evidence type="ECO:0000313" key="2">
    <source>
        <dbReference type="EMBL" id="GAA4355564.1"/>
    </source>
</evidence>
<evidence type="ECO:0000313" key="3">
    <source>
        <dbReference type="Proteomes" id="UP001500975"/>
    </source>
</evidence>
<feature type="compositionally biased region" description="Basic residues" evidence="1">
    <location>
        <begin position="46"/>
        <end position="61"/>
    </location>
</feature>
<proteinExistence type="predicted"/>
<comment type="caution">
    <text evidence="2">The sequence shown here is derived from an EMBL/GenBank/DDBJ whole genome shotgun (WGS) entry which is preliminary data.</text>
</comment>
<reference evidence="3" key="1">
    <citation type="journal article" date="2019" name="Int. J. Syst. Evol. Microbiol.">
        <title>The Global Catalogue of Microorganisms (GCM) 10K type strain sequencing project: providing services to taxonomists for standard genome sequencing and annotation.</title>
        <authorList>
            <consortium name="The Broad Institute Genomics Platform"/>
            <consortium name="The Broad Institute Genome Sequencing Center for Infectious Disease"/>
            <person name="Wu L."/>
            <person name="Ma J."/>
        </authorList>
    </citation>
    <scope>NUCLEOTIDE SEQUENCE [LARGE SCALE GENOMIC DNA]</scope>
    <source>
        <strain evidence="3">JCM 17804</strain>
    </source>
</reference>
<organism evidence="2 3">
    <name type="scientific">Variovorax defluvii</name>
    <dbReference type="NCBI Taxonomy" id="913761"/>
    <lineage>
        <taxon>Bacteria</taxon>
        <taxon>Pseudomonadati</taxon>
        <taxon>Pseudomonadota</taxon>
        <taxon>Betaproteobacteria</taxon>
        <taxon>Burkholderiales</taxon>
        <taxon>Comamonadaceae</taxon>
        <taxon>Variovorax</taxon>
    </lineage>
</organism>
<keyword evidence="3" id="KW-1185">Reference proteome</keyword>
<protein>
    <submittedName>
        <fullName evidence="2">Uncharacterized protein</fullName>
    </submittedName>
</protein>
<evidence type="ECO:0000256" key="1">
    <source>
        <dbReference type="SAM" id="MobiDB-lite"/>
    </source>
</evidence>